<dbReference type="Proteomes" id="UP000464658">
    <property type="component" value="Chromosome"/>
</dbReference>
<dbReference type="AlphaFoldDB" id="A0A5S9M8E5"/>
<evidence type="ECO:0000313" key="3">
    <source>
        <dbReference type="Proteomes" id="UP000464658"/>
    </source>
</evidence>
<sequence>MKEVNKAKQEQKQESVKKPTASKPSTPAKENTSSNTKADQKDTAASKAESSLNAFEKEVVELTNKEACKARLKGTFC</sequence>
<organism evidence="2 3">
    <name type="scientific">Bacillus safensis</name>
    <dbReference type="NCBI Taxonomy" id="561879"/>
    <lineage>
        <taxon>Bacteria</taxon>
        <taxon>Bacillati</taxon>
        <taxon>Bacillota</taxon>
        <taxon>Bacilli</taxon>
        <taxon>Bacillales</taxon>
        <taxon>Bacillaceae</taxon>
        <taxon>Bacillus</taxon>
    </lineage>
</organism>
<evidence type="ECO:0000256" key="1">
    <source>
        <dbReference type="SAM" id="MobiDB-lite"/>
    </source>
</evidence>
<accession>A0A5S9M8E5</accession>
<reference evidence="2 3" key="1">
    <citation type="submission" date="2019-12" db="EMBL/GenBank/DDBJ databases">
        <title>Full genome sequence of a Bacillus safensis strain isolated from commercially available natto in Indonesia.</title>
        <authorList>
            <person name="Yoshida M."/>
            <person name="Uomi M."/>
            <person name="Waturangi D."/>
            <person name="Ekaputri J.J."/>
            <person name="Setiamarga D.H.E."/>
        </authorList>
    </citation>
    <scope>NUCLEOTIDE SEQUENCE [LARGE SCALE GENOMIC DNA]</scope>
    <source>
        <strain evidence="2 3">IDN1</strain>
    </source>
</reference>
<gene>
    <name evidence="2" type="ORF">BsIDN1_24900</name>
</gene>
<feature type="compositionally biased region" description="Basic and acidic residues" evidence="1">
    <location>
        <begin position="1"/>
        <end position="17"/>
    </location>
</feature>
<dbReference type="EMBL" id="AP021906">
    <property type="protein sequence ID" value="BBP88872.1"/>
    <property type="molecule type" value="Genomic_DNA"/>
</dbReference>
<feature type="compositionally biased region" description="Polar residues" evidence="1">
    <location>
        <begin position="22"/>
        <end position="37"/>
    </location>
</feature>
<evidence type="ECO:0000313" key="2">
    <source>
        <dbReference type="EMBL" id="BBP88872.1"/>
    </source>
</evidence>
<name>A0A5S9M8E5_BACIA</name>
<feature type="region of interest" description="Disordered" evidence="1">
    <location>
        <begin position="1"/>
        <end position="51"/>
    </location>
</feature>
<proteinExistence type="predicted"/>
<protein>
    <submittedName>
        <fullName evidence="2">Uncharacterized protein</fullName>
    </submittedName>
</protein>